<dbReference type="GO" id="GO:0008270">
    <property type="term" value="F:zinc ion binding"/>
    <property type="evidence" value="ECO:0007669"/>
    <property type="project" value="InterPro"/>
</dbReference>
<dbReference type="SUPFAM" id="SSF57701">
    <property type="entry name" value="Zn2/Cys6 DNA-binding domain"/>
    <property type="match status" value="1"/>
</dbReference>
<sequence>MSSAHVPLKRRLKQFSTCNKSQQHVSNAFPTWSFRGVFTNQWAQFYMHAKVAFLLAAVGLRTPQGQLFCCASFGPKYIHLKRTAPRFRKGFCLAEEIRQTQLLLNEVLTIAHAIMGRLGYRKSKNGCLRCKKRRVKCDEQVPCTACKRHKVECSPERPGRGKALETSRTDPPKHHLRPKPNNVHSLPVSGQSPKANSFPEACTAIGFSELCLLDLELMHHFTTNTCMMGPHVLDPSVFRDELPRLGLRYPYLLHQLFALSAFHCAYLRTESREKYLFHGSKHQAHAIAGMRLALTGKMTEERSFALFMTSALLMTSSFASHLKYPHNEAKPPLAGMLEIMALVRGLSAIKTTTHAELQFNVLDKLKHHSGSPPCWKALDLFKTQLTILQSRISNLTNIDNAILALLNKGAQSMLDCAAMPATTMAGELHVVFTWLSILLGDLFNLMQEQHPGAMVVLLYYVVALQEVETQCWVLEGWSAQLTSNIVDILFPPWTGLAQWAMSELGYPSG</sequence>
<dbReference type="EMBL" id="CP044616">
    <property type="protein sequence ID" value="QRD92526.1"/>
    <property type="molecule type" value="Genomic_DNA"/>
</dbReference>
<dbReference type="GO" id="GO:0003677">
    <property type="term" value="F:DNA binding"/>
    <property type="evidence" value="ECO:0007669"/>
    <property type="project" value="UniProtKB-KW"/>
</dbReference>
<keyword evidence="4" id="KW-0539">Nucleus</keyword>
<evidence type="ECO:0000313" key="8">
    <source>
        <dbReference type="Proteomes" id="UP000596276"/>
    </source>
</evidence>
<evidence type="ECO:0000256" key="5">
    <source>
        <dbReference type="SAM" id="MobiDB-lite"/>
    </source>
</evidence>
<dbReference type="Gene3D" id="4.10.240.10">
    <property type="entry name" value="Zn(2)-C6 fungal-type DNA-binding domain"/>
    <property type="match status" value="1"/>
</dbReference>
<dbReference type="InterPro" id="IPR053157">
    <property type="entry name" value="Sterol_Uptake_Regulator"/>
</dbReference>
<dbReference type="InterPro" id="IPR036864">
    <property type="entry name" value="Zn2-C6_fun-type_DNA-bd_sf"/>
</dbReference>
<reference evidence="8" key="1">
    <citation type="journal article" date="2021" name="G3 (Bethesda)">
        <title>Chromosome assembled and annotated genome sequence of Aspergillus flavus NRRL 3357.</title>
        <authorList>
            <person name="Skerker J.M."/>
            <person name="Pianalto K.M."/>
            <person name="Mondo S.J."/>
            <person name="Yang K."/>
            <person name="Arkin A.P."/>
            <person name="Keller N.P."/>
            <person name="Grigoriev I.V."/>
            <person name="Louise Glass N.L."/>
        </authorList>
    </citation>
    <scope>NUCLEOTIDE SEQUENCE [LARGE SCALE GENOMIC DNA]</scope>
    <source>
        <strain evidence="8">ATCC 200026 / FGSC A1120 / IAM 13836 / NRRL 3357 / JCM 12722 / SRRC 167</strain>
    </source>
</reference>
<dbReference type="AlphaFoldDB" id="A0A7U2MZ18"/>
<dbReference type="CDD" id="cd00067">
    <property type="entry name" value="GAL4"/>
    <property type="match status" value="1"/>
</dbReference>
<dbReference type="PROSITE" id="PS50048">
    <property type="entry name" value="ZN2_CY6_FUNGAL_2"/>
    <property type="match status" value="1"/>
</dbReference>
<keyword evidence="1" id="KW-0805">Transcription regulation</keyword>
<dbReference type="VEuPathDB" id="FungiDB:AFLA_013910"/>
<organism evidence="7 8">
    <name type="scientific">Aspergillus flavus (strain ATCC 200026 / FGSC A1120 / IAM 13836 / NRRL 3357 / JCM 12722 / SRRC 167)</name>
    <dbReference type="NCBI Taxonomy" id="332952"/>
    <lineage>
        <taxon>Eukaryota</taxon>
        <taxon>Fungi</taxon>
        <taxon>Dikarya</taxon>
        <taxon>Ascomycota</taxon>
        <taxon>Pezizomycotina</taxon>
        <taxon>Eurotiomycetes</taxon>
        <taxon>Eurotiomycetidae</taxon>
        <taxon>Eurotiales</taxon>
        <taxon>Aspergillaceae</taxon>
        <taxon>Aspergillus</taxon>
        <taxon>Aspergillus subgen. Circumdati</taxon>
    </lineage>
</organism>
<evidence type="ECO:0000256" key="3">
    <source>
        <dbReference type="ARBA" id="ARBA00023163"/>
    </source>
</evidence>
<keyword evidence="2" id="KW-0238">DNA-binding</keyword>
<dbReference type="PANTHER" id="PTHR47784">
    <property type="entry name" value="STEROL UPTAKE CONTROL PROTEIN 2"/>
    <property type="match status" value="1"/>
</dbReference>
<keyword evidence="8" id="KW-1185">Reference proteome</keyword>
<dbReference type="Pfam" id="PF00172">
    <property type="entry name" value="Zn_clus"/>
    <property type="match status" value="1"/>
</dbReference>
<dbReference type="VEuPathDB" id="FungiDB:F9C07_2236734"/>
<evidence type="ECO:0000313" key="7">
    <source>
        <dbReference type="EMBL" id="QRD92526.1"/>
    </source>
</evidence>
<proteinExistence type="predicted"/>
<feature type="compositionally biased region" description="Basic and acidic residues" evidence="5">
    <location>
        <begin position="152"/>
        <end position="173"/>
    </location>
</feature>
<evidence type="ECO:0000256" key="2">
    <source>
        <dbReference type="ARBA" id="ARBA00023125"/>
    </source>
</evidence>
<accession>A0A7U2MZ18</accession>
<dbReference type="PANTHER" id="PTHR47784:SF5">
    <property type="entry name" value="STEROL UPTAKE CONTROL PROTEIN 2"/>
    <property type="match status" value="1"/>
</dbReference>
<keyword evidence="3" id="KW-0804">Transcription</keyword>
<gene>
    <name evidence="7" type="ORF">F9C07_2236734</name>
</gene>
<feature type="domain" description="Zn(2)-C6 fungal-type" evidence="6">
    <location>
        <begin position="126"/>
        <end position="154"/>
    </location>
</feature>
<dbReference type="SMART" id="SM00066">
    <property type="entry name" value="GAL4"/>
    <property type="match status" value="1"/>
</dbReference>
<protein>
    <recommendedName>
        <fullName evidence="6">Zn(2)-C6 fungal-type domain-containing protein</fullName>
    </recommendedName>
</protein>
<dbReference type="InterPro" id="IPR001138">
    <property type="entry name" value="Zn2Cys6_DnaBD"/>
</dbReference>
<evidence type="ECO:0000256" key="1">
    <source>
        <dbReference type="ARBA" id="ARBA00023015"/>
    </source>
</evidence>
<evidence type="ECO:0000256" key="4">
    <source>
        <dbReference type="ARBA" id="ARBA00023242"/>
    </source>
</evidence>
<dbReference type="GO" id="GO:0001228">
    <property type="term" value="F:DNA-binding transcription activator activity, RNA polymerase II-specific"/>
    <property type="evidence" value="ECO:0007669"/>
    <property type="project" value="TreeGrafter"/>
</dbReference>
<feature type="region of interest" description="Disordered" evidence="5">
    <location>
        <begin position="152"/>
        <end position="190"/>
    </location>
</feature>
<evidence type="ECO:0000259" key="6">
    <source>
        <dbReference type="PROSITE" id="PS50048"/>
    </source>
</evidence>
<name>A0A7U2MZ18_ASPFN</name>
<dbReference type="Proteomes" id="UP000596276">
    <property type="component" value="Chromosome 8"/>
</dbReference>
<dbReference type="PROSITE" id="PS00463">
    <property type="entry name" value="ZN2_CY6_FUNGAL_1"/>
    <property type="match status" value="1"/>
</dbReference>